<feature type="domain" description="GST C-terminal" evidence="4">
    <location>
        <begin position="90"/>
        <end position="213"/>
    </location>
</feature>
<comment type="caution">
    <text evidence="5">The sequence shown here is derived from an EMBL/GenBank/DDBJ whole genome shotgun (WGS) entry which is preliminary data.</text>
</comment>
<dbReference type="InterPro" id="IPR010987">
    <property type="entry name" value="Glutathione-S-Trfase_C-like"/>
</dbReference>
<accession>A0ABR0T3H0</accession>
<feature type="domain" description="GST N-terminal" evidence="3">
    <location>
        <begin position="4"/>
        <end position="84"/>
    </location>
</feature>
<evidence type="ECO:0000313" key="5">
    <source>
        <dbReference type="EMBL" id="KAK5998672.1"/>
    </source>
</evidence>
<dbReference type="EMBL" id="JAVFKD010000001">
    <property type="protein sequence ID" value="KAK5998672.1"/>
    <property type="molecule type" value="Genomic_DNA"/>
</dbReference>
<dbReference type="PANTHER" id="PTHR44051">
    <property type="entry name" value="GLUTATHIONE S-TRANSFERASE-RELATED"/>
    <property type="match status" value="1"/>
</dbReference>
<dbReference type="InterPro" id="IPR004046">
    <property type="entry name" value="GST_C"/>
</dbReference>
<comment type="similarity">
    <text evidence="1 2">Belongs to the GST superfamily.</text>
</comment>
<dbReference type="SUPFAM" id="SSF52833">
    <property type="entry name" value="Thioredoxin-like"/>
    <property type="match status" value="1"/>
</dbReference>
<dbReference type="SUPFAM" id="SSF47616">
    <property type="entry name" value="GST C-terminal domain-like"/>
    <property type="match status" value="1"/>
</dbReference>
<dbReference type="PROSITE" id="PS50405">
    <property type="entry name" value="GST_CTER"/>
    <property type="match status" value="1"/>
</dbReference>
<dbReference type="SFLD" id="SFLDS00019">
    <property type="entry name" value="Glutathione_Transferase_(cytos"/>
    <property type="match status" value="1"/>
</dbReference>
<dbReference type="PANTHER" id="PTHR44051:SF3">
    <property type="entry name" value="TRANSCRIPTIONAL REGULATOR URE2"/>
    <property type="match status" value="1"/>
</dbReference>
<dbReference type="Proteomes" id="UP001338125">
    <property type="component" value="Unassembled WGS sequence"/>
</dbReference>
<evidence type="ECO:0000313" key="6">
    <source>
        <dbReference type="Proteomes" id="UP001338125"/>
    </source>
</evidence>
<dbReference type="InterPro" id="IPR036249">
    <property type="entry name" value="Thioredoxin-like_sf"/>
</dbReference>
<gene>
    <name evidence="5" type="ORF">PT974_01054</name>
</gene>
<name>A0ABR0T3H0_9HYPO</name>
<dbReference type="PROSITE" id="PS50404">
    <property type="entry name" value="GST_NTER"/>
    <property type="match status" value="1"/>
</dbReference>
<sequence>MALKPITVWNFVVGPNPKKIFIILEELGIPYEKINIANPKEESFLKINPNGRLPAIKDPNNDDFILWESGAIIEYLIETYDKEGKLNLPLANDRALLKQYLFFEVSGQGPYYGQGVWFHKLHPEDLPSVKKRYSDQTVRVMEVLDGLLKGKQYLVGDKCTYADLSFVPWDVIVTGQFSEVTAGYDVENKYPHWYAWHKRLVERPSVKKVYADA</sequence>
<dbReference type="InterPro" id="IPR036282">
    <property type="entry name" value="Glutathione-S-Trfase_C_sf"/>
</dbReference>
<dbReference type="SFLD" id="SFLDG00358">
    <property type="entry name" value="Main_(cytGST)"/>
    <property type="match status" value="1"/>
</dbReference>
<evidence type="ECO:0000259" key="3">
    <source>
        <dbReference type="PROSITE" id="PS50404"/>
    </source>
</evidence>
<keyword evidence="6" id="KW-1185">Reference proteome</keyword>
<dbReference type="SFLD" id="SFLDG01151">
    <property type="entry name" value="Main.2:_Nu-like"/>
    <property type="match status" value="1"/>
</dbReference>
<dbReference type="Pfam" id="PF02798">
    <property type="entry name" value="GST_N"/>
    <property type="match status" value="1"/>
</dbReference>
<evidence type="ECO:0000256" key="1">
    <source>
        <dbReference type="ARBA" id="ARBA00007409"/>
    </source>
</evidence>
<organism evidence="5 6">
    <name type="scientific">Cladobotryum mycophilum</name>
    <dbReference type="NCBI Taxonomy" id="491253"/>
    <lineage>
        <taxon>Eukaryota</taxon>
        <taxon>Fungi</taxon>
        <taxon>Dikarya</taxon>
        <taxon>Ascomycota</taxon>
        <taxon>Pezizomycotina</taxon>
        <taxon>Sordariomycetes</taxon>
        <taxon>Hypocreomycetidae</taxon>
        <taxon>Hypocreales</taxon>
        <taxon>Hypocreaceae</taxon>
        <taxon>Cladobotryum</taxon>
    </lineage>
</organism>
<evidence type="ECO:0000256" key="2">
    <source>
        <dbReference type="RuleBase" id="RU003494"/>
    </source>
</evidence>
<reference evidence="5 6" key="1">
    <citation type="submission" date="2024-01" db="EMBL/GenBank/DDBJ databases">
        <title>Complete genome of Cladobotryum mycophilum ATHUM6906.</title>
        <authorList>
            <person name="Christinaki A.C."/>
            <person name="Myridakis A.I."/>
            <person name="Kouvelis V.N."/>
        </authorList>
    </citation>
    <scope>NUCLEOTIDE SEQUENCE [LARGE SCALE GENOMIC DNA]</scope>
    <source>
        <strain evidence="5 6">ATHUM6906</strain>
    </source>
</reference>
<dbReference type="CDD" id="cd03048">
    <property type="entry name" value="GST_N_Ure2p_like"/>
    <property type="match status" value="1"/>
</dbReference>
<dbReference type="InterPro" id="IPR040079">
    <property type="entry name" value="Glutathione_S-Trfase"/>
</dbReference>
<proteinExistence type="inferred from homology"/>
<evidence type="ECO:0000259" key="4">
    <source>
        <dbReference type="PROSITE" id="PS50405"/>
    </source>
</evidence>
<dbReference type="InterPro" id="IPR004045">
    <property type="entry name" value="Glutathione_S-Trfase_N"/>
</dbReference>
<dbReference type="Pfam" id="PF00043">
    <property type="entry name" value="GST_C"/>
    <property type="match status" value="1"/>
</dbReference>
<protein>
    <submittedName>
        <fullName evidence="5">Glutathione S-transferase-like protein gedE</fullName>
    </submittedName>
</protein>
<dbReference type="Gene3D" id="1.20.1050.130">
    <property type="match status" value="1"/>
</dbReference>